<comment type="caution">
    <text evidence="2">The sequence shown here is derived from an EMBL/GenBank/DDBJ whole genome shotgun (WGS) entry which is preliminary data.</text>
</comment>
<dbReference type="Proteomes" id="UP001271769">
    <property type="component" value="Unassembled WGS sequence"/>
</dbReference>
<reference evidence="2 3" key="1">
    <citation type="journal article" date="2013" name="Antonie Van Leeuwenhoek">
        <title>Dongia rigui sp. nov., isolated from freshwater of a large wetland in Korea.</title>
        <authorList>
            <person name="Baik K.S."/>
            <person name="Hwang Y.M."/>
            <person name="Choi J.S."/>
            <person name="Kwon J."/>
            <person name="Seong C.N."/>
        </authorList>
    </citation>
    <scope>NUCLEOTIDE SEQUENCE [LARGE SCALE GENOMIC DNA]</scope>
    <source>
        <strain evidence="2 3">04SU4-P</strain>
    </source>
</reference>
<dbReference type="SUPFAM" id="SSF55469">
    <property type="entry name" value="FMN-dependent nitroreductase-like"/>
    <property type="match status" value="1"/>
</dbReference>
<keyword evidence="3" id="KW-1185">Reference proteome</keyword>
<feature type="domain" description="Nitroreductase" evidence="1">
    <location>
        <begin position="18"/>
        <end position="183"/>
    </location>
</feature>
<protein>
    <submittedName>
        <fullName evidence="2">5,6-dimethylbenzimidazole synthase</fullName>
        <ecNumber evidence="2">1.13.11.79</ecNumber>
    </submittedName>
</protein>
<name>A0ABU5E229_9PROT</name>
<proteinExistence type="predicted"/>
<dbReference type="CDD" id="cd02145">
    <property type="entry name" value="BluB"/>
    <property type="match status" value="1"/>
</dbReference>
<evidence type="ECO:0000259" key="1">
    <source>
        <dbReference type="Pfam" id="PF00881"/>
    </source>
</evidence>
<dbReference type="PANTHER" id="PTHR23026">
    <property type="entry name" value="NADPH NITROREDUCTASE"/>
    <property type="match status" value="1"/>
</dbReference>
<dbReference type="InterPro" id="IPR000415">
    <property type="entry name" value="Nitroreductase-like"/>
</dbReference>
<evidence type="ECO:0000313" key="3">
    <source>
        <dbReference type="Proteomes" id="UP001271769"/>
    </source>
</evidence>
<dbReference type="InterPro" id="IPR012825">
    <property type="entry name" value="BluB"/>
</dbReference>
<dbReference type="Pfam" id="PF00881">
    <property type="entry name" value="Nitroreductase"/>
    <property type="match status" value="1"/>
</dbReference>
<dbReference type="NCBIfam" id="TIGR02476">
    <property type="entry name" value="BluB"/>
    <property type="match status" value="1"/>
</dbReference>
<dbReference type="Gene3D" id="3.40.109.10">
    <property type="entry name" value="NADH Oxidase"/>
    <property type="match status" value="1"/>
</dbReference>
<dbReference type="InterPro" id="IPR029479">
    <property type="entry name" value="Nitroreductase"/>
</dbReference>
<evidence type="ECO:0000313" key="2">
    <source>
        <dbReference type="EMBL" id="MDY0872958.1"/>
    </source>
</evidence>
<dbReference type="RefSeq" id="WP_320501428.1">
    <property type="nucleotide sequence ID" value="NZ_JAXCLX010000002.1"/>
</dbReference>
<organism evidence="2 3">
    <name type="scientific">Dongia rigui</name>
    <dbReference type="NCBI Taxonomy" id="940149"/>
    <lineage>
        <taxon>Bacteria</taxon>
        <taxon>Pseudomonadati</taxon>
        <taxon>Pseudomonadota</taxon>
        <taxon>Alphaproteobacteria</taxon>
        <taxon>Rhodospirillales</taxon>
        <taxon>Dongiaceae</taxon>
        <taxon>Dongia</taxon>
    </lineage>
</organism>
<dbReference type="EC" id="1.13.11.79" evidence="2"/>
<dbReference type="InterPro" id="IPR050627">
    <property type="entry name" value="Nitroreductase/BluB"/>
</dbReference>
<sequence>MTQRNFGPDFCQEFEELLAWRRDVRHFRTDPIPAEVIEHLLDLTSLSPSVGNAQPWRFVSVDDPARRSAIILNFQGANEAALSCYEGEKAELYAKLKLAGLREAPRHLAVFCDETTPQGAGLGRQTMPETLRYSTVLAIHTLWLAARAQGLGLGWVSIIDPDAATVALDVPQGWRFVAYLCLGFPAEDHVEPELQRKGWQAREKACRQVLPR</sequence>
<dbReference type="GO" id="GO:0102919">
    <property type="term" value="F:5,6-dimethylbenzimidazole synthase activity"/>
    <property type="evidence" value="ECO:0007669"/>
    <property type="project" value="UniProtKB-EC"/>
</dbReference>
<keyword evidence="2" id="KW-0560">Oxidoreductase</keyword>
<dbReference type="EMBL" id="JAXCLX010000002">
    <property type="protein sequence ID" value="MDY0872958.1"/>
    <property type="molecule type" value="Genomic_DNA"/>
</dbReference>
<gene>
    <name evidence="2" type="primary">bluB</name>
    <name evidence="2" type="ORF">SMD31_13530</name>
</gene>
<accession>A0ABU5E229</accession>
<dbReference type="PANTHER" id="PTHR23026:SF123">
    <property type="entry name" value="NAD(P)H NITROREDUCTASE RV3131-RELATED"/>
    <property type="match status" value="1"/>
</dbReference>